<keyword evidence="9" id="KW-1185">Reference proteome</keyword>
<dbReference type="GO" id="GO:0022857">
    <property type="term" value="F:transmembrane transporter activity"/>
    <property type="evidence" value="ECO:0007669"/>
    <property type="project" value="InterPro"/>
</dbReference>
<proteinExistence type="predicted"/>
<comment type="subcellular location">
    <subcellularLocation>
        <location evidence="1">Cell membrane</location>
        <topology evidence="1">Multi-pass membrane protein</topology>
    </subcellularLocation>
</comment>
<name>A0A937REI0_9ACTN</name>
<feature type="transmembrane region" description="Helical" evidence="6">
    <location>
        <begin position="273"/>
        <end position="297"/>
    </location>
</feature>
<dbReference type="Pfam" id="PF07690">
    <property type="entry name" value="MFS_1"/>
    <property type="match status" value="1"/>
</dbReference>
<evidence type="ECO:0000256" key="4">
    <source>
        <dbReference type="ARBA" id="ARBA00022989"/>
    </source>
</evidence>
<reference evidence="8" key="1">
    <citation type="submission" date="2020-12" db="EMBL/GenBank/DDBJ databases">
        <title>Genomic characterization of non-nitrogen-fixing Frankia strains.</title>
        <authorList>
            <person name="Carlos-Shanley C."/>
            <person name="Guerra T."/>
            <person name="Hahn D."/>
        </authorList>
    </citation>
    <scope>NUCLEOTIDE SEQUENCE</scope>
    <source>
        <strain evidence="8">CN6</strain>
    </source>
</reference>
<dbReference type="InterPro" id="IPR011701">
    <property type="entry name" value="MFS"/>
</dbReference>
<evidence type="ECO:0000256" key="5">
    <source>
        <dbReference type="ARBA" id="ARBA00023136"/>
    </source>
</evidence>
<feature type="transmembrane region" description="Helical" evidence="6">
    <location>
        <begin position="83"/>
        <end position="104"/>
    </location>
</feature>
<dbReference type="PANTHER" id="PTHR42718">
    <property type="entry name" value="MAJOR FACILITATOR SUPERFAMILY MULTIDRUG TRANSPORTER MFSC"/>
    <property type="match status" value="1"/>
</dbReference>
<accession>A0A937REI0</accession>
<feature type="transmembrane region" description="Helical" evidence="6">
    <location>
        <begin position="54"/>
        <end position="71"/>
    </location>
</feature>
<feature type="transmembrane region" description="Helical" evidence="6">
    <location>
        <begin position="139"/>
        <end position="160"/>
    </location>
</feature>
<evidence type="ECO:0000256" key="3">
    <source>
        <dbReference type="ARBA" id="ARBA00022692"/>
    </source>
</evidence>
<comment type="caution">
    <text evidence="8">The sequence shown here is derived from an EMBL/GenBank/DDBJ whole genome shotgun (WGS) entry which is preliminary data.</text>
</comment>
<evidence type="ECO:0000256" key="6">
    <source>
        <dbReference type="SAM" id="Phobius"/>
    </source>
</evidence>
<keyword evidence="3 6" id="KW-0812">Transmembrane</keyword>
<keyword evidence="5 6" id="KW-0472">Membrane</keyword>
<feature type="domain" description="Major facilitator superfamily (MFS) profile" evidence="7">
    <location>
        <begin position="1"/>
        <end position="438"/>
    </location>
</feature>
<dbReference type="PROSITE" id="PS50850">
    <property type="entry name" value="MFS"/>
    <property type="match status" value="1"/>
</dbReference>
<dbReference type="EMBL" id="JAEACQ010000190">
    <property type="protein sequence ID" value="MBL7628527.1"/>
    <property type="molecule type" value="Genomic_DNA"/>
</dbReference>
<feature type="transmembrane region" description="Helical" evidence="6">
    <location>
        <begin position="376"/>
        <end position="399"/>
    </location>
</feature>
<dbReference type="InterPro" id="IPR036259">
    <property type="entry name" value="MFS_trans_sf"/>
</dbReference>
<feature type="transmembrane region" description="Helical" evidence="6">
    <location>
        <begin position="411"/>
        <end position="433"/>
    </location>
</feature>
<dbReference type="AlphaFoldDB" id="A0A937REI0"/>
<keyword evidence="4 6" id="KW-1133">Transmembrane helix</keyword>
<dbReference type="PANTHER" id="PTHR42718:SF9">
    <property type="entry name" value="MAJOR FACILITATOR SUPERFAMILY MULTIDRUG TRANSPORTER MFSC"/>
    <property type="match status" value="1"/>
</dbReference>
<protein>
    <submittedName>
        <fullName evidence="8">MFS transporter</fullName>
    </submittedName>
</protein>
<feature type="transmembrane region" description="Helical" evidence="6">
    <location>
        <begin position="309"/>
        <end position="328"/>
    </location>
</feature>
<evidence type="ECO:0000313" key="8">
    <source>
        <dbReference type="EMBL" id="MBL7628527.1"/>
    </source>
</evidence>
<dbReference type="InterPro" id="IPR020846">
    <property type="entry name" value="MFS_dom"/>
</dbReference>
<dbReference type="SUPFAM" id="SSF103473">
    <property type="entry name" value="MFS general substrate transporter"/>
    <property type="match status" value="1"/>
</dbReference>
<gene>
    <name evidence="8" type="ORF">I7412_15475</name>
</gene>
<feature type="transmembrane region" description="Helical" evidence="6">
    <location>
        <begin position="111"/>
        <end position="133"/>
    </location>
</feature>
<feature type="transmembrane region" description="Helical" evidence="6">
    <location>
        <begin position="204"/>
        <end position="221"/>
    </location>
</feature>
<evidence type="ECO:0000313" key="9">
    <source>
        <dbReference type="Proteomes" id="UP000604475"/>
    </source>
</evidence>
<dbReference type="Gene3D" id="1.20.1250.20">
    <property type="entry name" value="MFS general substrate transporter like domains"/>
    <property type="match status" value="2"/>
</dbReference>
<sequence>MTQSMMIPLLPTLPAELDTSITSVEWLLTSTMLVAAVAVPVLGRLGDMFGKRRLLLVALSALVVGSLIAALTDDIRLMILARAVHGLASAAIPLGISLLAALLPAERVGSAAALVSAMMGVGSALALPTAGLIADNTDYHVLFWFLAASGVVTFVLVLTIVPEAPGRVGGRVDLVGAALLSAVLLTLLVPLAESAHWGWASPRVFGLLAASALLLLVFGLAESRARNPLVDLASLRRRDMVATNFCSVMFTAALFASMIGTVGYVQAPEETGYGFGTSLLVGGLFMVPTGVGMLLLAPVSARLVARRGASRTLALGAVIVASGWAVRIALTGSLWHVLLGTTLVGAGTGIGYAAMPALIHTFTPLSGLAAANGLNMLFRSIGSALASAIGGSLIATYTLSLAGETLPSLTAYRLLFAVCGLAAVVAAVAALTIRDRPSVTSSGPFRVAAPLPSPPR</sequence>
<evidence type="ECO:0000259" key="7">
    <source>
        <dbReference type="PROSITE" id="PS50850"/>
    </source>
</evidence>
<dbReference type="GO" id="GO:0005886">
    <property type="term" value="C:plasma membrane"/>
    <property type="evidence" value="ECO:0007669"/>
    <property type="project" value="UniProtKB-SubCell"/>
</dbReference>
<keyword evidence="2" id="KW-0813">Transport</keyword>
<feature type="transmembrane region" description="Helical" evidence="6">
    <location>
        <begin position="172"/>
        <end position="192"/>
    </location>
</feature>
<organism evidence="8 9">
    <name type="scientific">Frankia nepalensis</name>
    <dbReference type="NCBI Taxonomy" id="1836974"/>
    <lineage>
        <taxon>Bacteria</taxon>
        <taxon>Bacillati</taxon>
        <taxon>Actinomycetota</taxon>
        <taxon>Actinomycetes</taxon>
        <taxon>Frankiales</taxon>
        <taxon>Frankiaceae</taxon>
        <taxon>Frankia</taxon>
    </lineage>
</organism>
<evidence type="ECO:0000256" key="2">
    <source>
        <dbReference type="ARBA" id="ARBA00022448"/>
    </source>
</evidence>
<dbReference type="Proteomes" id="UP000604475">
    <property type="component" value="Unassembled WGS sequence"/>
</dbReference>
<feature type="transmembrane region" description="Helical" evidence="6">
    <location>
        <begin position="20"/>
        <end position="42"/>
    </location>
</feature>
<evidence type="ECO:0000256" key="1">
    <source>
        <dbReference type="ARBA" id="ARBA00004651"/>
    </source>
</evidence>
<feature type="transmembrane region" description="Helical" evidence="6">
    <location>
        <begin position="241"/>
        <end position="267"/>
    </location>
</feature>